<evidence type="ECO:0000313" key="3">
    <source>
        <dbReference type="Proteomes" id="UP001369815"/>
    </source>
</evidence>
<protein>
    <submittedName>
        <fullName evidence="2">Uncharacterized protein</fullName>
    </submittedName>
</protein>
<reference evidence="2 3" key="1">
    <citation type="journal article" date="2024" name="Front Chem Biol">
        <title>Unveiling the potential of Daldinia eschscholtzii MFLUCC 19-0629 through bioactivity and bioinformatics studies for enhanced sustainable agriculture production.</title>
        <authorList>
            <person name="Brooks S."/>
            <person name="Weaver J.A."/>
            <person name="Klomchit A."/>
            <person name="Alharthi S.A."/>
            <person name="Onlamun T."/>
            <person name="Nurani R."/>
            <person name="Vong T.K."/>
            <person name="Alberti F."/>
            <person name="Greco C."/>
        </authorList>
    </citation>
    <scope>NUCLEOTIDE SEQUENCE [LARGE SCALE GENOMIC DNA]</scope>
    <source>
        <strain evidence="2">MFLUCC 19-0629</strain>
    </source>
</reference>
<dbReference type="AlphaFoldDB" id="A0AAX6MKE0"/>
<feature type="region of interest" description="Disordered" evidence="1">
    <location>
        <begin position="140"/>
        <end position="166"/>
    </location>
</feature>
<keyword evidence="3" id="KW-1185">Reference proteome</keyword>
<proteinExistence type="predicted"/>
<evidence type="ECO:0000256" key="1">
    <source>
        <dbReference type="SAM" id="MobiDB-lite"/>
    </source>
</evidence>
<organism evidence="2 3">
    <name type="scientific">Daldinia eschscholtzii</name>
    <dbReference type="NCBI Taxonomy" id="292717"/>
    <lineage>
        <taxon>Eukaryota</taxon>
        <taxon>Fungi</taxon>
        <taxon>Dikarya</taxon>
        <taxon>Ascomycota</taxon>
        <taxon>Pezizomycotina</taxon>
        <taxon>Sordariomycetes</taxon>
        <taxon>Xylariomycetidae</taxon>
        <taxon>Xylariales</taxon>
        <taxon>Hypoxylaceae</taxon>
        <taxon>Daldinia</taxon>
    </lineage>
</organism>
<dbReference type="Proteomes" id="UP001369815">
    <property type="component" value="Unassembled WGS sequence"/>
</dbReference>
<gene>
    <name evidence="2" type="ORF">Daesc_005389</name>
</gene>
<name>A0AAX6MKE0_9PEZI</name>
<comment type="caution">
    <text evidence="2">The sequence shown here is derived from an EMBL/GenBank/DDBJ whole genome shotgun (WGS) entry which is preliminary data.</text>
</comment>
<sequence length="166" mass="18627">MTILGKADVRDRKVFREGLVSRTDLTEKVKFITTYLGWDSTPGFSETESRDGAPCEAEVPLPDECVVVLLHGQMQLDDDERVLTGTNVAVRTRGSKTLKILTNSAAVWYPGICCWDADDCYLATKGQCKRLGIGNVREAKKKKKTEKKSPWSWVKRMSLGRQDKNS</sequence>
<evidence type="ECO:0000313" key="2">
    <source>
        <dbReference type="EMBL" id="KAK6953089.1"/>
    </source>
</evidence>
<dbReference type="EMBL" id="JBANMG010000005">
    <property type="protein sequence ID" value="KAK6953089.1"/>
    <property type="molecule type" value="Genomic_DNA"/>
</dbReference>
<accession>A0AAX6MKE0</accession>